<keyword evidence="1" id="KW-1185">Reference proteome</keyword>
<protein>
    <submittedName>
        <fullName evidence="2">Uncharacterized protein</fullName>
    </submittedName>
</protein>
<proteinExistence type="predicted"/>
<evidence type="ECO:0000313" key="2">
    <source>
        <dbReference type="WBParaSite" id="nRc.2.0.1.t17273-RA"/>
    </source>
</evidence>
<reference evidence="2" key="1">
    <citation type="submission" date="2022-11" db="UniProtKB">
        <authorList>
            <consortium name="WormBaseParasite"/>
        </authorList>
    </citation>
    <scope>IDENTIFICATION</scope>
</reference>
<sequence length="74" mass="8524">MVTDKIFKSTPSTKLSTSNFMKTSFSTDADDNRLCNLSSTDILSVVDGYLKNNRKLKRDKGLFKRRIKFCIRKV</sequence>
<evidence type="ECO:0000313" key="1">
    <source>
        <dbReference type="Proteomes" id="UP000887565"/>
    </source>
</evidence>
<dbReference type="AlphaFoldDB" id="A0A915ITA5"/>
<accession>A0A915ITA5</accession>
<organism evidence="1 2">
    <name type="scientific">Romanomermis culicivorax</name>
    <name type="common">Nematode worm</name>
    <dbReference type="NCBI Taxonomy" id="13658"/>
    <lineage>
        <taxon>Eukaryota</taxon>
        <taxon>Metazoa</taxon>
        <taxon>Ecdysozoa</taxon>
        <taxon>Nematoda</taxon>
        <taxon>Enoplea</taxon>
        <taxon>Dorylaimia</taxon>
        <taxon>Mermithida</taxon>
        <taxon>Mermithoidea</taxon>
        <taxon>Mermithidae</taxon>
        <taxon>Romanomermis</taxon>
    </lineage>
</organism>
<dbReference type="WBParaSite" id="nRc.2.0.1.t17273-RA">
    <property type="protein sequence ID" value="nRc.2.0.1.t17273-RA"/>
    <property type="gene ID" value="nRc.2.0.1.g17273"/>
</dbReference>
<dbReference type="Proteomes" id="UP000887565">
    <property type="component" value="Unplaced"/>
</dbReference>
<name>A0A915ITA5_ROMCU</name>